<sequence>MAKLENLDPTTPLFAQFGQKTGPIVLANTFVVPKERSESFLAHWKKQAEFMQAQPGFVSLQMHQGTAGSQLFMNVAIWESTEALAKALGNPQFQAMSAQVPDDIVSYAHIFEKIAVEGLCEA</sequence>
<dbReference type="GO" id="GO:0004497">
    <property type="term" value="F:monooxygenase activity"/>
    <property type="evidence" value="ECO:0007669"/>
    <property type="project" value="UniProtKB-KW"/>
</dbReference>
<comment type="caution">
    <text evidence="2">The sequence shown here is derived from an EMBL/GenBank/DDBJ whole genome shotgun (WGS) entry which is preliminary data.</text>
</comment>
<dbReference type="Pfam" id="PF03992">
    <property type="entry name" value="ABM"/>
    <property type="match status" value="1"/>
</dbReference>
<dbReference type="Proteomes" id="UP000318103">
    <property type="component" value="Unassembled WGS sequence"/>
</dbReference>
<protein>
    <submittedName>
        <fullName evidence="2">Quinol monooxygenase YgiN</fullName>
    </submittedName>
</protein>
<evidence type="ECO:0000313" key="3">
    <source>
        <dbReference type="Proteomes" id="UP000318103"/>
    </source>
</evidence>
<proteinExistence type="predicted"/>
<feature type="domain" description="ABM" evidence="1">
    <location>
        <begin position="24"/>
        <end position="111"/>
    </location>
</feature>
<evidence type="ECO:0000259" key="1">
    <source>
        <dbReference type="PROSITE" id="PS51725"/>
    </source>
</evidence>
<dbReference type="InterPro" id="IPR011008">
    <property type="entry name" value="Dimeric_a/b-barrel"/>
</dbReference>
<dbReference type="Gene3D" id="3.30.70.100">
    <property type="match status" value="1"/>
</dbReference>
<dbReference type="RefSeq" id="WP_055708746.1">
    <property type="nucleotide sequence ID" value="NZ_JBPJFI010000003.1"/>
</dbReference>
<dbReference type="EMBL" id="VFNX01000007">
    <property type="protein sequence ID" value="TQK79301.1"/>
    <property type="molecule type" value="Genomic_DNA"/>
</dbReference>
<dbReference type="InterPro" id="IPR007138">
    <property type="entry name" value="ABM_dom"/>
</dbReference>
<evidence type="ECO:0000313" key="2">
    <source>
        <dbReference type="EMBL" id="TQK79301.1"/>
    </source>
</evidence>
<dbReference type="SUPFAM" id="SSF54909">
    <property type="entry name" value="Dimeric alpha+beta barrel"/>
    <property type="match status" value="1"/>
</dbReference>
<dbReference type="AlphaFoldDB" id="A0A542SXH1"/>
<organism evidence="2 3">
    <name type="scientific">Streptomyces puniciscabiei</name>
    <dbReference type="NCBI Taxonomy" id="164348"/>
    <lineage>
        <taxon>Bacteria</taxon>
        <taxon>Bacillati</taxon>
        <taxon>Actinomycetota</taxon>
        <taxon>Actinomycetes</taxon>
        <taxon>Kitasatosporales</taxon>
        <taxon>Streptomycetaceae</taxon>
        <taxon>Streptomyces</taxon>
    </lineage>
</organism>
<dbReference type="OrthoDB" id="1494517at2"/>
<accession>A0A542SXH1</accession>
<name>A0A542SXH1_9ACTN</name>
<keyword evidence="3" id="KW-1185">Reference proteome</keyword>
<keyword evidence="2" id="KW-0560">Oxidoreductase</keyword>
<reference evidence="2 3" key="1">
    <citation type="submission" date="2019-06" db="EMBL/GenBank/DDBJ databases">
        <title>Sequencing the genomes of 1000 actinobacteria strains.</title>
        <authorList>
            <person name="Klenk H.-P."/>
        </authorList>
    </citation>
    <scope>NUCLEOTIDE SEQUENCE [LARGE SCALE GENOMIC DNA]</scope>
    <source>
        <strain evidence="2 3">DSM 41929</strain>
    </source>
</reference>
<keyword evidence="2" id="KW-0503">Monooxygenase</keyword>
<gene>
    <name evidence="2" type="ORF">FB563_8296</name>
</gene>
<dbReference type="PROSITE" id="PS51725">
    <property type="entry name" value="ABM"/>
    <property type="match status" value="1"/>
</dbReference>